<reference evidence="1" key="1">
    <citation type="submission" date="2021-02" db="EMBL/GenBank/DDBJ databases">
        <authorList>
            <person name="Dougan E. K."/>
            <person name="Rhodes N."/>
            <person name="Thang M."/>
            <person name="Chan C."/>
        </authorList>
    </citation>
    <scope>NUCLEOTIDE SEQUENCE</scope>
</reference>
<dbReference type="EMBL" id="CAJNNV010011641">
    <property type="protein sequence ID" value="CAE8599956.1"/>
    <property type="molecule type" value="Genomic_DNA"/>
</dbReference>
<dbReference type="PANTHER" id="PTHR12480:SF22">
    <property type="entry name" value="JMJC DOMAIN-CONTAINING PROTEIN"/>
    <property type="match status" value="1"/>
</dbReference>
<dbReference type="Proteomes" id="UP000654075">
    <property type="component" value="Unassembled WGS sequence"/>
</dbReference>
<evidence type="ECO:0000313" key="1">
    <source>
        <dbReference type="EMBL" id="CAE8599956.1"/>
    </source>
</evidence>
<gene>
    <name evidence="1" type="ORF">PGLA1383_LOCUS18296</name>
</gene>
<accession>A0A813EHA6</accession>
<name>A0A813EHA6_POLGL</name>
<dbReference type="PANTHER" id="PTHR12480">
    <property type="entry name" value="ARGININE DEMETHYLASE AND LYSYL-HYDROXYLASE JMJD"/>
    <property type="match status" value="1"/>
</dbReference>
<dbReference type="SUPFAM" id="SSF51197">
    <property type="entry name" value="Clavaminate synthase-like"/>
    <property type="match status" value="1"/>
</dbReference>
<dbReference type="InterPro" id="IPR050910">
    <property type="entry name" value="JMJD6_ArgDemeth/LysHydrox"/>
</dbReference>
<evidence type="ECO:0008006" key="3">
    <source>
        <dbReference type="Google" id="ProtNLM"/>
    </source>
</evidence>
<keyword evidence="2" id="KW-1185">Reference proteome</keyword>
<feature type="non-terminal residue" evidence="1">
    <location>
        <position position="229"/>
    </location>
</feature>
<dbReference type="GO" id="GO:0106140">
    <property type="term" value="F:P-TEFb complex binding"/>
    <property type="evidence" value="ECO:0007669"/>
    <property type="project" value="TreeGrafter"/>
</dbReference>
<dbReference type="GO" id="GO:0033749">
    <property type="term" value="F:histone H4R3 demethylase activity"/>
    <property type="evidence" value="ECO:0007669"/>
    <property type="project" value="TreeGrafter"/>
</dbReference>
<dbReference type="OrthoDB" id="424465at2759"/>
<proteinExistence type="predicted"/>
<dbReference type="AlphaFoldDB" id="A0A813EHA6"/>
<comment type="caution">
    <text evidence="1">The sequence shown here is derived from an EMBL/GenBank/DDBJ whole genome shotgun (WGS) entry which is preliminary data.</text>
</comment>
<dbReference type="GO" id="GO:0005634">
    <property type="term" value="C:nucleus"/>
    <property type="evidence" value="ECO:0007669"/>
    <property type="project" value="TreeGrafter"/>
</dbReference>
<sequence>IFVPAGWWHATLNLPSDGEDVTVACTRNVFPPASLPYVLPRIRDSDPAFANAFVDVLQRLRKDVLRFIPDGDASHAAAAAKPALVGSCESWQIPRRHAETLSLAEFRRDFVRSGRPLIIEGLGPHLVSKQSCGLSRDFLSAHFGEKQVAVYRNFQDARLRKAGDEDEADLMRLSEALGELRKGGSSAEGLYLYDLSLPLQLPGLLEHIRLPRYFTHCYLQQTMRPNYKS</sequence>
<dbReference type="Gene3D" id="2.60.120.650">
    <property type="entry name" value="Cupin"/>
    <property type="match status" value="1"/>
</dbReference>
<organism evidence="1 2">
    <name type="scientific">Polarella glacialis</name>
    <name type="common">Dinoflagellate</name>
    <dbReference type="NCBI Taxonomy" id="89957"/>
    <lineage>
        <taxon>Eukaryota</taxon>
        <taxon>Sar</taxon>
        <taxon>Alveolata</taxon>
        <taxon>Dinophyceae</taxon>
        <taxon>Suessiales</taxon>
        <taxon>Suessiaceae</taxon>
        <taxon>Polarella</taxon>
    </lineage>
</organism>
<evidence type="ECO:0000313" key="2">
    <source>
        <dbReference type="Proteomes" id="UP000654075"/>
    </source>
</evidence>
<feature type="non-terminal residue" evidence="1">
    <location>
        <position position="1"/>
    </location>
</feature>
<dbReference type="GO" id="GO:0005737">
    <property type="term" value="C:cytoplasm"/>
    <property type="evidence" value="ECO:0007669"/>
    <property type="project" value="TreeGrafter"/>
</dbReference>
<protein>
    <recommendedName>
        <fullName evidence="3">JmjC domain-containing protein</fullName>
    </recommendedName>
</protein>